<dbReference type="Proteomes" id="UP001148737">
    <property type="component" value="Unassembled WGS sequence"/>
</dbReference>
<sequence length="306" mass="32710">MFYAFKYLSLLGLLGCADAAAVPGNDGFPKPNEDQKVALAAQAGGKLPNVALPTELGPESTTAFQLIAFNELFETAYFDSLLQNITNVGEHVLAAQTALTSANASFVPSACEYMFPTTNLTQAANIAETFTAVVLGALRGANVLFAKENVSVPIQLISSVIGQEGEQNGYYRQVLKEAPLPIFPPLMTNGQPVAALEAKDQKLSFSADLSKSEAAKRYTGSDGEYLFLIYTTGQRKPVPMEISNVKWDGMMTNFEAEFPFTENVMNGFSHAALTTGNVFESADDLTHCTLAGPGIIQVENATVVAK</sequence>
<organism evidence="1 2">
    <name type="scientific">Lecanicillium saksenae</name>
    <dbReference type="NCBI Taxonomy" id="468837"/>
    <lineage>
        <taxon>Eukaryota</taxon>
        <taxon>Fungi</taxon>
        <taxon>Dikarya</taxon>
        <taxon>Ascomycota</taxon>
        <taxon>Pezizomycotina</taxon>
        <taxon>Sordariomycetes</taxon>
        <taxon>Hypocreomycetidae</taxon>
        <taxon>Hypocreales</taxon>
        <taxon>Cordycipitaceae</taxon>
        <taxon>Lecanicillium</taxon>
    </lineage>
</organism>
<keyword evidence="2" id="KW-1185">Reference proteome</keyword>
<dbReference type="EMBL" id="JANAKD010000705">
    <property type="protein sequence ID" value="KAJ3490065.1"/>
    <property type="molecule type" value="Genomic_DNA"/>
</dbReference>
<protein>
    <submittedName>
        <fullName evidence="1">Uncharacterized protein</fullName>
    </submittedName>
</protein>
<evidence type="ECO:0000313" key="2">
    <source>
        <dbReference type="Proteomes" id="UP001148737"/>
    </source>
</evidence>
<gene>
    <name evidence="1" type="ORF">NLG97_g5857</name>
</gene>
<evidence type="ECO:0000313" key="1">
    <source>
        <dbReference type="EMBL" id="KAJ3490065.1"/>
    </source>
</evidence>
<name>A0ACC1QSY8_9HYPO</name>
<reference evidence="1" key="1">
    <citation type="submission" date="2022-07" db="EMBL/GenBank/DDBJ databases">
        <title>Genome Sequence of Lecanicillium saksenae.</title>
        <authorList>
            <person name="Buettner E."/>
        </authorList>
    </citation>
    <scope>NUCLEOTIDE SEQUENCE</scope>
    <source>
        <strain evidence="1">VT-O1</strain>
    </source>
</reference>
<proteinExistence type="predicted"/>
<comment type="caution">
    <text evidence="1">The sequence shown here is derived from an EMBL/GenBank/DDBJ whole genome shotgun (WGS) entry which is preliminary data.</text>
</comment>
<accession>A0ACC1QSY8</accession>